<dbReference type="InterPro" id="IPR051205">
    <property type="entry name" value="UbiH/COQ6_monooxygenase"/>
</dbReference>
<dbReference type="InterPro" id="IPR000689">
    <property type="entry name" value="UbQ_mOase_COQ6"/>
</dbReference>
<organism evidence="13 14">
    <name type="scientific">Pichia membranifaciens</name>
    <dbReference type="NCBI Taxonomy" id="4926"/>
    <lineage>
        <taxon>Eukaryota</taxon>
        <taxon>Fungi</taxon>
        <taxon>Dikarya</taxon>
        <taxon>Ascomycota</taxon>
        <taxon>Saccharomycotina</taxon>
        <taxon>Pichiomycetes</taxon>
        <taxon>Pichiales</taxon>
        <taxon>Pichiaceae</taxon>
        <taxon>Pichia</taxon>
    </lineage>
</organism>
<dbReference type="EC" id="1.14.15.45" evidence="11"/>
<keyword evidence="9 11" id="KW-0496">Mitochondrion</keyword>
<evidence type="ECO:0000256" key="9">
    <source>
        <dbReference type="ARBA" id="ARBA00023128"/>
    </source>
</evidence>
<comment type="caution">
    <text evidence="13">The sequence shown here is derived from an EMBL/GenBank/DDBJ whole genome shotgun (WGS) entry which is preliminary data.</text>
</comment>
<comment type="pathway">
    <text evidence="11">Cofactor biosynthesis; ubiquinone biosynthesis.</text>
</comment>
<dbReference type="OrthoDB" id="683240at2759"/>
<keyword evidence="8 11" id="KW-0503">Monooxygenase</keyword>
<evidence type="ECO:0000313" key="14">
    <source>
        <dbReference type="Proteomes" id="UP000186136"/>
    </source>
</evidence>
<comment type="function">
    <text evidence="11">FAD-dependent monooxygenase required for two non-consecutive steps during ubiquinone biosynthesis. Required for the C5-ring hydroxylation during ubiquinone biosynthesis by catalyzing the hydroxylation of 4-hydroxy-3-(all-trans-polyprenyl)benzoic acid to 3,4-dihydroxy-5-(all-trans-polyprenyl)benzoic acid. Also acts downstream of coq4, for the C1-hydroxylation during ubiquinone biosynthesis by catalyzing the hydroxylation of 2-methoxy-6-(all-trans-polyprenyl)phenol to 2-methoxy-6-(all-trans-polyprenyl)benzene-1,4-diol. The electrons required for the hydroxylation reaction are funneled indirectly to coq6 from NADPH via a ferredoxin/ferredoxin reductase system.</text>
</comment>
<comment type="cofactor">
    <cofactor evidence="1 11">
        <name>FAD</name>
        <dbReference type="ChEBI" id="CHEBI:57692"/>
    </cofactor>
</comment>
<dbReference type="SUPFAM" id="SSF51905">
    <property type="entry name" value="FAD/NAD(P)-binding domain"/>
    <property type="match status" value="1"/>
</dbReference>
<dbReference type="UniPathway" id="UPA00232"/>
<dbReference type="GO" id="GO:0071949">
    <property type="term" value="F:FAD binding"/>
    <property type="evidence" value="ECO:0007669"/>
    <property type="project" value="InterPro"/>
</dbReference>
<dbReference type="GO" id="GO:0106364">
    <property type="term" value="F:4-hydroxy-3-all-trans-polyprenylbenzoate oxygenase activity"/>
    <property type="evidence" value="ECO:0007669"/>
    <property type="project" value="UniProtKB-EC"/>
</dbReference>
<evidence type="ECO:0000256" key="2">
    <source>
        <dbReference type="ARBA" id="ARBA00005349"/>
    </source>
</evidence>
<comment type="subunit">
    <text evidence="11">Component of a multi-subunit COQ enzyme complex, composed of at least COQ3, COQ4, COQ5, COQ6, COQ7 and COQ9.</text>
</comment>
<dbReference type="GO" id="GO:0120538">
    <property type="term" value="F:2-methoxy-6-polyprenolphenol 4-hydroxylase activity"/>
    <property type="evidence" value="ECO:0007669"/>
    <property type="project" value="UniProtKB-EC"/>
</dbReference>
<proteinExistence type="inferred from homology"/>
<protein>
    <recommendedName>
        <fullName evidence="11">Ubiquinone biosynthesis monooxygenase COQ6, mitochondrial</fullName>
        <ecNumber evidence="11">1.14.15.45</ecNumber>
    </recommendedName>
    <alternativeName>
        <fullName evidence="11">2-methoxy-6-polyprenolphenol 4-hydroxylase</fullName>
        <ecNumber evidence="11">1.14.15.46</ecNumber>
    </alternativeName>
</protein>
<dbReference type="InterPro" id="IPR010971">
    <property type="entry name" value="UbiH/COQ6"/>
</dbReference>
<evidence type="ECO:0000256" key="10">
    <source>
        <dbReference type="ARBA" id="ARBA00023136"/>
    </source>
</evidence>
<keyword evidence="10 11" id="KW-0472">Membrane</keyword>
<keyword evidence="7 11" id="KW-0560">Oxidoreductase</keyword>
<dbReference type="AlphaFoldDB" id="A0A1Q2YFV0"/>
<evidence type="ECO:0000313" key="13">
    <source>
        <dbReference type="EMBL" id="GAV28263.1"/>
    </source>
</evidence>
<evidence type="ECO:0000259" key="12">
    <source>
        <dbReference type="Pfam" id="PF01494"/>
    </source>
</evidence>
<name>A0A1Q2YFV0_9ASCO</name>
<dbReference type="Gene3D" id="3.50.50.60">
    <property type="entry name" value="FAD/NAD(P)-binding domain"/>
    <property type="match status" value="2"/>
</dbReference>
<dbReference type="EC" id="1.14.15.46" evidence="11"/>
<evidence type="ECO:0000256" key="3">
    <source>
        <dbReference type="ARBA" id="ARBA00022630"/>
    </source>
</evidence>
<sequence length="494" mass="55113">MGIGSCFILQSAAKSPTKPDTQTITMFRRYLATAAKSAAGPTIEAADIVIIGGGPAGLSLASAVKTSPVLKDLKCTLVEGGRLVESLEKFHQSPPEFIDKRVVSITPASMDFFKQIGSWDYVKKERTETYDNIHTYDGVSGAKMEFDSPELATMIENINIQSSLYQRIKHLNNENPETPLTILDNTKVVDITEDPQNEWPVLKLDNGNSIRTRLLVGCDGYNSPARKFAKIESRGWAYNRWGNVATCKYKDNEFRFPTGWQRFLPTGTLAFLPLPNNWCSLVWAVPPEISAIVGKLSDEQFTYMLNAAAKLTPDELSYLYEIADKEPENLIEEIKWRLGIFNKTLTTVEQKEDFPLEIDYIVPNSRAKFPLKLSNADSYVEERVALVGDAAHTTNPLAGQGLNMGQADVKSLVETLERSRKRGLDIGTKIALEPYWAERAIPNHVMLGIVDKIHKIYSTDFAPIVWARSFGVNVLNSLPFVKDFMVGEISHKGK</sequence>
<dbReference type="PRINTS" id="PR00420">
    <property type="entry name" value="RNGMNOXGNASE"/>
</dbReference>
<dbReference type="GO" id="GO:0031314">
    <property type="term" value="C:extrinsic component of mitochondrial inner membrane"/>
    <property type="evidence" value="ECO:0007669"/>
    <property type="project" value="UniProtKB-UniRule"/>
</dbReference>
<dbReference type="HAMAP" id="MF_03193">
    <property type="entry name" value="COQ6_monooxygenase"/>
    <property type="match status" value="1"/>
</dbReference>
<evidence type="ECO:0000256" key="7">
    <source>
        <dbReference type="ARBA" id="ARBA00023002"/>
    </source>
</evidence>
<evidence type="ECO:0000256" key="11">
    <source>
        <dbReference type="HAMAP-Rule" id="MF_03193"/>
    </source>
</evidence>
<reference evidence="13 14" key="1">
    <citation type="submission" date="2016-08" db="EMBL/GenBank/DDBJ databases">
        <title>Whole genome shotgun sequence of Pichia membranifaciens KS47-1.</title>
        <authorList>
            <person name="Konishi M."/>
            <person name="Ishida M."/>
            <person name="Arakawa T."/>
            <person name="Kato Y."/>
            <person name="Horiuchi J."/>
        </authorList>
    </citation>
    <scope>NUCLEOTIDE SEQUENCE [LARGE SCALE GENOMIC DNA]</scope>
    <source>
        <strain evidence="13 14">KS47-1</strain>
    </source>
</reference>
<evidence type="ECO:0000256" key="4">
    <source>
        <dbReference type="ARBA" id="ARBA00022688"/>
    </source>
</evidence>
<keyword evidence="5 11" id="KW-0999">Mitochondrion inner membrane</keyword>
<comment type="subcellular location">
    <subcellularLocation>
        <location evidence="11">Mitochondrion inner membrane</location>
        <topology evidence="11">Peripheral membrane protein</topology>
        <orientation evidence="11">Matrix side</orientation>
    </subcellularLocation>
</comment>
<comment type="catalytic activity">
    <reaction evidence="11">
        <text>a 2-methoxy-6-(all-trans-polyprenyl)phenol + 2 reduced [2Fe-2S]-[ferredoxin] + O2 + 2 H(+) = a 2-methoxy-6-(all-trans-polyprenyl)benzene-1,4-diol + 2 oxidized [2Fe-2S]-[ferredoxin] + H2O</text>
        <dbReference type="Rhea" id="RHEA:81183"/>
        <dbReference type="Rhea" id="RHEA-COMP:9551"/>
        <dbReference type="Rhea" id="RHEA-COMP:10000"/>
        <dbReference type="Rhea" id="RHEA-COMP:10001"/>
        <dbReference type="Rhea" id="RHEA-COMP:10858"/>
        <dbReference type="ChEBI" id="CHEBI:15377"/>
        <dbReference type="ChEBI" id="CHEBI:15378"/>
        <dbReference type="ChEBI" id="CHEBI:15379"/>
        <dbReference type="ChEBI" id="CHEBI:33737"/>
        <dbReference type="ChEBI" id="CHEBI:33738"/>
        <dbReference type="ChEBI" id="CHEBI:62731"/>
        <dbReference type="ChEBI" id="CHEBI:84166"/>
        <dbReference type="EC" id="1.14.15.46"/>
    </reaction>
</comment>
<keyword evidence="4 11" id="KW-0831">Ubiquinone biosynthesis</keyword>
<dbReference type="PANTHER" id="PTHR43876">
    <property type="entry name" value="UBIQUINONE BIOSYNTHESIS MONOOXYGENASE COQ6, MITOCHONDRIAL"/>
    <property type="match status" value="1"/>
</dbReference>
<evidence type="ECO:0000256" key="5">
    <source>
        <dbReference type="ARBA" id="ARBA00022792"/>
    </source>
</evidence>
<keyword evidence="3 11" id="KW-0285">Flavoprotein</keyword>
<keyword evidence="6 11" id="KW-0274">FAD</keyword>
<dbReference type="Proteomes" id="UP000186136">
    <property type="component" value="Unassembled WGS sequence"/>
</dbReference>
<dbReference type="PANTHER" id="PTHR43876:SF7">
    <property type="entry name" value="UBIQUINONE BIOSYNTHESIS MONOOXYGENASE COQ6, MITOCHONDRIAL"/>
    <property type="match status" value="1"/>
</dbReference>
<evidence type="ECO:0000256" key="6">
    <source>
        <dbReference type="ARBA" id="ARBA00022827"/>
    </source>
</evidence>
<accession>A0A1Q2YFV0</accession>
<evidence type="ECO:0000256" key="8">
    <source>
        <dbReference type="ARBA" id="ARBA00023033"/>
    </source>
</evidence>
<dbReference type="GO" id="GO:0016712">
    <property type="term" value="F:oxidoreductase activity, acting on paired donors, with incorporation or reduction of molecular oxygen, reduced flavin or flavoprotein as one donor, and incorporation of one atom of oxygen"/>
    <property type="evidence" value="ECO:0007669"/>
    <property type="project" value="UniProtKB-UniRule"/>
</dbReference>
<evidence type="ECO:0000256" key="1">
    <source>
        <dbReference type="ARBA" id="ARBA00001974"/>
    </source>
</evidence>
<comment type="catalytic activity">
    <reaction evidence="11">
        <text>a 4-hydroxy-3-(all-trans-polyprenyl)benzoate + 2 reduced [2Fe-2S]-[ferredoxin] + O2 + 2 H(+) = a 3,4-dihydroxy-5-(all-trans-polyprenyl)benzoate + 2 oxidized [2Fe-2S]-[ferredoxin] + H2O</text>
        <dbReference type="Rhea" id="RHEA:81195"/>
        <dbReference type="Rhea" id="RHEA-COMP:9514"/>
        <dbReference type="Rhea" id="RHEA-COMP:10000"/>
        <dbReference type="Rhea" id="RHEA-COMP:10001"/>
        <dbReference type="Rhea" id="RHEA-COMP:10930"/>
        <dbReference type="ChEBI" id="CHEBI:15377"/>
        <dbReference type="ChEBI" id="CHEBI:15378"/>
        <dbReference type="ChEBI" id="CHEBI:15379"/>
        <dbReference type="ChEBI" id="CHEBI:33737"/>
        <dbReference type="ChEBI" id="CHEBI:33738"/>
        <dbReference type="ChEBI" id="CHEBI:64694"/>
        <dbReference type="ChEBI" id="CHEBI:78396"/>
        <dbReference type="EC" id="1.14.15.45"/>
    </reaction>
</comment>
<dbReference type="FunFam" id="3.50.50.60:FF:000021">
    <property type="entry name" value="Ubiquinone biosynthesis monooxygenase COQ6"/>
    <property type="match status" value="1"/>
</dbReference>
<dbReference type="NCBIfam" id="TIGR01988">
    <property type="entry name" value="Ubi-OHases"/>
    <property type="match status" value="1"/>
</dbReference>
<comment type="similarity">
    <text evidence="2 11">Belongs to the UbiH/COQ6 family.</text>
</comment>
<feature type="domain" description="FAD-binding" evidence="12">
    <location>
        <begin position="46"/>
        <end position="238"/>
    </location>
</feature>
<dbReference type="InterPro" id="IPR036188">
    <property type="entry name" value="FAD/NAD-bd_sf"/>
</dbReference>
<gene>
    <name evidence="11" type="primary">COQ6</name>
    <name evidence="13" type="ORF">PMKS-001733</name>
</gene>
<keyword evidence="14" id="KW-1185">Reference proteome</keyword>
<dbReference type="Pfam" id="PF01494">
    <property type="entry name" value="FAD_binding_3"/>
    <property type="match status" value="2"/>
</dbReference>
<dbReference type="EMBL" id="BDGI01000062">
    <property type="protein sequence ID" value="GAV28263.1"/>
    <property type="molecule type" value="Genomic_DNA"/>
</dbReference>
<dbReference type="InterPro" id="IPR002938">
    <property type="entry name" value="FAD-bd"/>
</dbReference>
<feature type="domain" description="FAD-binding" evidence="12">
    <location>
        <begin position="367"/>
        <end position="416"/>
    </location>
</feature>